<dbReference type="GO" id="GO:0004672">
    <property type="term" value="F:protein kinase activity"/>
    <property type="evidence" value="ECO:0007669"/>
    <property type="project" value="InterPro"/>
</dbReference>
<feature type="domain" description="Protein kinase" evidence="1">
    <location>
        <begin position="74"/>
        <end position="358"/>
    </location>
</feature>
<accession>A0A3F3QIT6</accession>
<sequence>MKDHHCKTYPYFIHATLTIQSHTPPPPLDKSVFRREENRLPRDKYDQLPSLAEIWPNYPPLPGTDGSRFLNIQLTEAIQTGQGKRSQVYAVRCTDSNDPLGLPTNHTIVAKFYDPTYYEIEYLSDNPFVEADYEYSHESAIYTRCSGIQGTSIPRFFGSYTLRITRPCEQATRLVRLILIEYINGMPMSQLIPGTFTRQQRQSILRQIVDAESALYARDILLRDFHQRNIVIEPNEVKEGGGVRVVIIDQGLSTIGRTWRPWDKEYEDQWFPGVYISPLLRWRVSYGRHEKFEDWIDWQWQDWLEMEWKDTEAVITEAQRLLWSRRILPSTTTSHENSTVSPKDIVTNADACEIGRPY</sequence>
<dbReference type="InterPro" id="IPR011009">
    <property type="entry name" value="Kinase-like_dom_sf"/>
</dbReference>
<dbReference type="RefSeq" id="XP_026631881.1">
    <property type="nucleotide sequence ID" value="XM_026770438.1"/>
</dbReference>
<dbReference type="InterPro" id="IPR000719">
    <property type="entry name" value="Prot_kinase_dom"/>
</dbReference>
<dbReference type="GO" id="GO:0005524">
    <property type="term" value="F:ATP binding"/>
    <property type="evidence" value="ECO:0007669"/>
    <property type="project" value="InterPro"/>
</dbReference>
<keyword evidence="3" id="KW-1185">Reference proteome</keyword>
<evidence type="ECO:0000259" key="1">
    <source>
        <dbReference type="PROSITE" id="PS50011"/>
    </source>
</evidence>
<evidence type="ECO:0000313" key="3">
    <source>
        <dbReference type="Proteomes" id="UP000253729"/>
    </source>
</evidence>
<reference evidence="2 3" key="1">
    <citation type="submission" date="2018-07" db="EMBL/GenBank/DDBJ databases">
        <title>The genomes of Aspergillus section Nigri reveals drivers in fungal speciation.</title>
        <authorList>
            <consortium name="DOE Joint Genome Institute"/>
            <person name="Vesth T.C."/>
            <person name="Nybo J."/>
            <person name="Theobald S."/>
            <person name="Brandl J."/>
            <person name="Frisvad J.C."/>
            <person name="Nielsen K.F."/>
            <person name="Lyhne E.K."/>
            <person name="Kogle M.E."/>
            <person name="Kuo A."/>
            <person name="Riley R."/>
            <person name="Clum A."/>
            <person name="Nolan M."/>
            <person name="Lipzen A."/>
            <person name="Salamov A."/>
            <person name="Henrissat B."/>
            <person name="Wiebenga A."/>
            <person name="De vries R.P."/>
            <person name="Grigoriev I.V."/>
            <person name="Mortensen U.H."/>
            <person name="Andersen M.R."/>
            <person name="Baker S.E."/>
        </authorList>
    </citation>
    <scope>NUCLEOTIDE SEQUENCE [LARGE SCALE GENOMIC DNA]</scope>
    <source>
        <strain evidence="2 3">CBS 139.54b</strain>
    </source>
</reference>
<protein>
    <recommendedName>
        <fullName evidence="1">Protein kinase domain-containing protein</fullName>
    </recommendedName>
</protein>
<dbReference type="EMBL" id="KZ852033">
    <property type="protein sequence ID" value="RDH38859.1"/>
    <property type="molecule type" value="Genomic_DNA"/>
</dbReference>
<dbReference type="Proteomes" id="UP000253729">
    <property type="component" value="Unassembled WGS sequence"/>
</dbReference>
<proteinExistence type="predicted"/>
<organism evidence="2 3">
    <name type="scientific">Aspergillus welwitschiae</name>
    <dbReference type="NCBI Taxonomy" id="1341132"/>
    <lineage>
        <taxon>Eukaryota</taxon>
        <taxon>Fungi</taxon>
        <taxon>Dikarya</taxon>
        <taxon>Ascomycota</taxon>
        <taxon>Pezizomycotina</taxon>
        <taxon>Eurotiomycetes</taxon>
        <taxon>Eurotiomycetidae</taxon>
        <taxon>Eurotiales</taxon>
        <taxon>Aspergillaceae</taxon>
        <taxon>Aspergillus</taxon>
        <taxon>Aspergillus subgen. Circumdati</taxon>
    </lineage>
</organism>
<dbReference type="AlphaFoldDB" id="A0A3F3QIT6"/>
<gene>
    <name evidence="2" type="ORF">BDQ94DRAFT_165945</name>
</gene>
<name>A0A3F3QIT6_9EURO</name>
<dbReference type="SUPFAM" id="SSF56112">
    <property type="entry name" value="Protein kinase-like (PK-like)"/>
    <property type="match status" value="1"/>
</dbReference>
<dbReference type="GeneID" id="38138794"/>
<dbReference type="Gene3D" id="1.10.510.10">
    <property type="entry name" value="Transferase(Phosphotransferase) domain 1"/>
    <property type="match status" value="1"/>
</dbReference>
<dbReference type="PROSITE" id="PS50011">
    <property type="entry name" value="PROTEIN_KINASE_DOM"/>
    <property type="match status" value="1"/>
</dbReference>
<evidence type="ECO:0000313" key="2">
    <source>
        <dbReference type="EMBL" id="RDH38859.1"/>
    </source>
</evidence>